<sequence>MALGRMGLLVILASLTIATPALAHDGTGLAGGFISGILHPLTGWDHLLAMVAVGLWGAILGRPLIIALPVIFPVMMVAGAFLAMVNIPLPPVEIGIALSVVILGAVIAFRYAAPVWLACTIVAIFAVFHGYAHGMELPSAADPAGYSTGFVLSTGLLHVVGIGIGLIDRHETGRKAVRALGALISIAGCVFLWRAIA</sequence>
<dbReference type="AlphaFoldDB" id="F4QTV1"/>
<keyword evidence="2" id="KW-0732">Signal</keyword>
<feature type="chain" id="PRO_5003316879" evidence="2">
    <location>
        <begin position="24"/>
        <end position="197"/>
    </location>
</feature>
<evidence type="ECO:0000256" key="2">
    <source>
        <dbReference type="SAM" id="SignalP"/>
    </source>
</evidence>
<keyword evidence="1" id="KW-1133">Transmembrane helix</keyword>
<dbReference type="EMBL" id="GL883081">
    <property type="protein sequence ID" value="EGF89251.1"/>
    <property type="molecule type" value="Genomic_DNA"/>
</dbReference>
<proteinExistence type="predicted"/>
<keyword evidence="1" id="KW-0812">Transmembrane</keyword>
<evidence type="ECO:0000256" key="1">
    <source>
        <dbReference type="SAM" id="Phobius"/>
    </source>
</evidence>
<organism evidence="3 4">
    <name type="scientific">Asticcacaulis biprosthecium C19</name>
    <dbReference type="NCBI Taxonomy" id="715226"/>
    <lineage>
        <taxon>Bacteria</taxon>
        <taxon>Pseudomonadati</taxon>
        <taxon>Pseudomonadota</taxon>
        <taxon>Alphaproteobacteria</taxon>
        <taxon>Caulobacterales</taxon>
        <taxon>Caulobacteraceae</taxon>
        <taxon>Asticcacaulis</taxon>
    </lineage>
</organism>
<reference evidence="4" key="1">
    <citation type="submission" date="2011-03" db="EMBL/GenBank/DDBJ databases">
        <title>Draft genome sequence of Brevundimonas diminuta.</title>
        <authorList>
            <person name="Brown P.J.B."/>
            <person name="Buechlein A."/>
            <person name="Hemmerich C."/>
            <person name="Brun Y.V."/>
        </authorList>
    </citation>
    <scope>NUCLEOTIDE SEQUENCE [LARGE SCALE GENOMIC DNA]</scope>
    <source>
        <strain evidence="4">C19</strain>
    </source>
</reference>
<dbReference type="Pfam" id="PF04955">
    <property type="entry name" value="HupE_UreJ"/>
    <property type="match status" value="1"/>
</dbReference>
<dbReference type="InterPro" id="IPR007038">
    <property type="entry name" value="HupE_UreJ"/>
</dbReference>
<feature type="transmembrane region" description="Helical" evidence="1">
    <location>
        <begin position="64"/>
        <end position="85"/>
    </location>
</feature>
<keyword evidence="1" id="KW-0472">Membrane</keyword>
<keyword evidence="4" id="KW-1185">Reference proteome</keyword>
<dbReference type="STRING" id="715226.ABI_45980"/>
<dbReference type="HOGENOM" id="CLU_088877_0_1_5"/>
<protein>
    <submittedName>
        <fullName evidence="3">Protein hupE</fullName>
    </submittedName>
</protein>
<feature type="signal peptide" evidence="2">
    <location>
        <begin position="1"/>
        <end position="23"/>
    </location>
</feature>
<feature type="transmembrane region" description="Helical" evidence="1">
    <location>
        <begin position="33"/>
        <end position="57"/>
    </location>
</feature>
<gene>
    <name evidence="3" type="ORF">ABI_45980</name>
</gene>
<dbReference type="Proteomes" id="UP000006512">
    <property type="component" value="Unassembled WGS sequence"/>
</dbReference>
<evidence type="ECO:0000313" key="3">
    <source>
        <dbReference type="EMBL" id="EGF89251.1"/>
    </source>
</evidence>
<evidence type="ECO:0000313" key="4">
    <source>
        <dbReference type="Proteomes" id="UP000006512"/>
    </source>
</evidence>
<feature type="transmembrane region" description="Helical" evidence="1">
    <location>
        <begin position="179"/>
        <end position="196"/>
    </location>
</feature>
<dbReference type="PIRSF" id="PIRSF016919">
    <property type="entry name" value="HupE_UreJ"/>
    <property type="match status" value="1"/>
</dbReference>
<name>F4QTV1_9CAUL</name>
<feature type="transmembrane region" description="Helical" evidence="1">
    <location>
        <begin position="115"/>
        <end position="132"/>
    </location>
</feature>
<dbReference type="eggNOG" id="COG2370">
    <property type="taxonomic scope" value="Bacteria"/>
</dbReference>
<feature type="transmembrane region" description="Helical" evidence="1">
    <location>
        <begin position="144"/>
        <end position="167"/>
    </location>
</feature>
<feature type="transmembrane region" description="Helical" evidence="1">
    <location>
        <begin position="91"/>
        <end position="108"/>
    </location>
</feature>
<accession>F4QTV1</accession>